<dbReference type="InterPro" id="IPR051285">
    <property type="entry name" value="NADH_oxidoreductase_modular"/>
</dbReference>
<dbReference type="Gene3D" id="3.60.15.10">
    <property type="entry name" value="Ribonuclease Z/Hydroxyacylglutathione hydrolase-like"/>
    <property type="match status" value="1"/>
</dbReference>
<dbReference type="InterPro" id="IPR029039">
    <property type="entry name" value="Flavoprotein-like_sf"/>
</dbReference>
<protein>
    <submittedName>
        <fullName evidence="7">Flavo-diiron protein FprA1</fullName>
        <ecNumber evidence="7">1.6.3.-</ecNumber>
    </submittedName>
</protein>
<evidence type="ECO:0000313" key="8">
    <source>
        <dbReference type="Proteomes" id="UP000186112"/>
    </source>
</evidence>
<dbReference type="GO" id="GO:0046872">
    <property type="term" value="F:metal ion binding"/>
    <property type="evidence" value="ECO:0007669"/>
    <property type="project" value="InterPro"/>
</dbReference>
<dbReference type="SUPFAM" id="SSF52218">
    <property type="entry name" value="Flavoproteins"/>
    <property type="match status" value="1"/>
</dbReference>
<comment type="similarity">
    <text evidence="2">In the N-terminal section; belongs to the zinc metallo-hydrolase group 3 family.</text>
</comment>
<evidence type="ECO:0000256" key="2">
    <source>
        <dbReference type="ARBA" id="ARBA00007121"/>
    </source>
</evidence>
<keyword evidence="3" id="KW-0813">Transport</keyword>
<dbReference type="RefSeq" id="WP_075724874.1">
    <property type="nucleotide sequence ID" value="NZ_LTDM01000007.1"/>
</dbReference>
<evidence type="ECO:0000256" key="1">
    <source>
        <dbReference type="ARBA" id="ARBA00001962"/>
    </source>
</evidence>
<comment type="cofactor">
    <cofactor evidence="1">
        <name>Fe cation</name>
        <dbReference type="ChEBI" id="CHEBI:24875"/>
    </cofactor>
</comment>
<dbReference type="AlphaFoldDB" id="A0A1U7M7Z1"/>
<dbReference type="EC" id="1.6.3.-" evidence="7"/>
<evidence type="ECO:0000313" key="7">
    <source>
        <dbReference type="EMBL" id="OLS03432.1"/>
    </source>
</evidence>
<dbReference type="SMART" id="SM00849">
    <property type="entry name" value="Lactamase_B"/>
    <property type="match status" value="1"/>
</dbReference>
<keyword evidence="7" id="KW-0560">Oxidoreductase</keyword>
<dbReference type="Gene3D" id="3.40.50.360">
    <property type="match status" value="1"/>
</dbReference>
<dbReference type="EMBL" id="LTDM01000007">
    <property type="protein sequence ID" value="OLS03432.1"/>
    <property type="molecule type" value="Genomic_DNA"/>
</dbReference>
<reference evidence="7 8" key="1">
    <citation type="submission" date="2016-02" db="EMBL/GenBank/DDBJ databases">
        <title>Genome sequence of Tissierella creatinophila DSM 6911.</title>
        <authorList>
            <person name="Poehlein A."/>
            <person name="Daniel R."/>
        </authorList>
    </citation>
    <scope>NUCLEOTIDE SEQUENCE [LARGE SCALE GENOMIC DNA]</scope>
    <source>
        <strain evidence="7 8">DSM 6911</strain>
    </source>
</reference>
<organism evidence="7 8">
    <name type="scientific">Tissierella creatinophila DSM 6911</name>
    <dbReference type="NCBI Taxonomy" id="1123403"/>
    <lineage>
        <taxon>Bacteria</taxon>
        <taxon>Bacillati</taxon>
        <taxon>Bacillota</taxon>
        <taxon>Tissierellia</taxon>
        <taxon>Tissierellales</taxon>
        <taxon>Tissierellaceae</taxon>
        <taxon>Tissierella</taxon>
    </lineage>
</organism>
<dbReference type="OrthoDB" id="9807946at2"/>
<proteinExistence type="inferred from homology"/>
<evidence type="ECO:0000256" key="3">
    <source>
        <dbReference type="ARBA" id="ARBA00022448"/>
    </source>
</evidence>
<dbReference type="Pfam" id="PF19583">
    <property type="entry name" value="ODP"/>
    <property type="match status" value="1"/>
</dbReference>
<dbReference type="PROSITE" id="PS50902">
    <property type="entry name" value="FLAVODOXIN_LIKE"/>
    <property type="match status" value="1"/>
</dbReference>
<dbReference type="InterPro" id="IPR008254">
    <property type="entry name" value="Flavodoxin/NO_synth"/>
</dbReference>
<name>A0A1U7M7Z1_TISCR</name>
<feature type="domain" description="Flavodoxin-like" evidence="6">
    <location>
        <begin position="255"/>
        <end position="396"/>
    </location>
</feature>
<dbReference type="InterPro" id="IPR036866">
    <property type="entry name" value="RibonucZ/Hydroxyglut_hydro"/>
</dbReference>
<dbReference type="PANTHER" id="PTHR32145:SF11">
    <property type="entry name" value="DIFLAVIN FLAVOPROTEIN A 2-RELATED"/>
    <property type="match status" value="1"/>
</dbReference>
<evidence type="ECO:0000256" key="4">
    <source>
        <dbReference type="ARBA" id="ARBA00022982"/>
    </source>
</evidence>
<sequence length="404" mass="46089">MVDDKILDVTEDVKWIGILDEGLVTFDVVMETQYGTTYNSYFIDADKKTLIETAKEDFKDIYLDKLEKVVDYSKIEYIVLNHTEPDHSSNLKHLLSLAPGATVVGSKSAISFLSHMIDIDFKQMVVKDGDTLDLGNKTLKFIGAPFLHWPDTMYTYLVEDKVLFTCDSFGSHFCDARMFDDLVDDFDDAFKYYFDVILRPFSNYMLQAIDKIKDLDIDTICPGHGPILRSNWKKYVEWSKEMAKDTEEVCKELRVFIPYVSAYGNTGKMAEKIAEGIKKVSPEIDVTVMDIELVPVEVIEKEVYRSCAFIVGSPTINQNTLLPIYTLLAVINPIRNRGKLAGAFGSYGWSGEAVKIIQDNLKNLKFKLFDEEGLKVNFVPDDKSDEKAIKYGFEFGKRLLENRK</sequence>
<dbReference type="GO" id="GO:0016651">
    <property type="term" value="F:oxidoreductase activity, acting on NAD(P)H"/>
    <property type="evidence" value="ECO:0007669"/>
    <property type="project" value="UniProtKB-ARBA"/>
</dbReference>
<dbReference type="PANTHER" id="PTHR32145">
    <property type="entry name" value="DIFLAVIN FLAVOPROTEIN A 2-RELATED"/>
    <property type="match status" value="1"/>
</dbReference>
<dbReference type="InterPro" id="IPR045761">
    <property type="entry name" value="ODP_dom"/>
</dbReference>
<dbReference type="GO" id="GO:0010181">
    <property type="term" value="F:FMN binding"/>
    <property type="evidence" value="ECO:0007669"/>
    <property type="project" value="InterPro"/>
</dbReference>
<keyword evidence="4" id="KW-0249">Electron transport</keyword>
<dbReference type="SUPFAM" id="SSF56281">
    <property type="entry name" value="Metallo-hydrolase/oxidoreductase"/>
    <property type="match status" value="1"/>
</dbReference>
<dbReference type="CDD" id="cd07709">
    <property type="entry name" value="flavodiiron_proteins_MBL-fold"/>
    <property type="match status" value="1"/>
</dbReference>
<dbReference type="Pfam" id="PF00258">
    <property type="entry name" value="Flavodoxin_1"/>
    <property type="match status" value="1"/>
</dbReference>
<keyword evidence="8" id="KW-1185">Reference proteome</keyword>
<evidence type="ECO:0000256" key="5">
    <source>
        <dbReference type="ARBA" id="ARBA00023004"/>
    </source>
</evidence>
<evidence type="ECO:0000259" key="6">
    <source>
        <dbReference type="PROSITE" id="PS50902"/>
    </source>
</evidence>
<dbReference type="Proteomes" id="UP000186112">
    <property type="component" value="Unassembled WGS sequence"/>
</dbReference>
<dbReference type="PIRSF" id="PIRSF005243">
    <property type="entry name" value="ROO"/>
    <property type="match status" value="1"/>
</dbReference>
<comment type="caution">
    <text evidence="7">The sequence shown here is derived from an EMBL/GenBank/DDBJ whole genome shotgun (WGS) entry which is preliminary data.</text>
</comment>
<dbReference type="InterPro" id="IPR016440">
    <property type="entry name" value="Rubredoxin-O_OxRdtase"/>
</dbReference>
<accession>A0A1U7M7Z1</accession>
<keyword evidence="5" id="KW-0408">Iron</keyword>
<gene>
    <name evidence="7" type="primary">fprA1</name>
    <name evidence="7" type="ORF">TICRE_05440</name>
</gene>
<dbReference type="InterPro" id="IPR001279">
    <property type="entry name" value="Metallo-B-lactamas"/>
</dbReference>
<dbReference type="GO" id="GO:0009055">
    <property type="term" value="F:electron transfer activity"/>
    <property type="evidence" value="ECO:0007669"/>
    <property type="project" value="InterPro"/>
</dbReference>